<accession>A0A2T0SSG4</accession>
<reference evidence="5 6" key="1">
    <citation type="submission" date="2018-03" db="EMBL/GenBank/DDBJ databases">
        <title>Genomic Encyclopedia of Archaeal and Bacterial Type Strains, Phase II (KMG-II): from individual species to whole genera.</title>
        <authorList>
            <person name="Goeker M."/>
        </authorList>
    </citation>
    <scope>NUCLEOTIDE SEQUENCE [LARGE SCALE GENOMIC DNA]</scope>
    <source>
        <strain evidence="5 6">DSM 44720</strain>
    </source>
</reference>
<comment type="caution">
    <text evidence="5">The sequence shown here is derived from an EMBL/GenBank/DDBJ whole genome shotgun (WGS) entry which is preliminary data.</text>
</comment>
<proteinExistence type="predicted"/>
<dbReference type="InterPro" id="IPR011991">
    <property type="entry name" value="ArsR-like_HTH"/>
</dbReference>
<organism evidence="5 6">
    <name type="scientific">Umezawaea tangerina</name>
    <dbReference type="NCBI Taxonomy" id="84725"/>
    <lineage>
        <taxon>Bacteria</taxon>
        <taxon>Bacillati</taxon>
        <taxon>Actinomycetota</taxon>
        <taxon>Actinomycetes</taxon>
        <taxon>Pseudonocardiales</taxon>
        <taxon>Pseudonocardiaceae</taxon>
        <taxon>Umezawaea</taxon>
    </lineage>
</organism>
<sequence>MSFERRQLTDAHDLRALSHPLRVRIMELLAQEGPLTATEAGAELGTTASNCSFHLRLLARHGFVEEAEGGVGRQRPWRLVEQETRIRSKDLDPEGLSALRAMDELRWARRREQQADWWRTRDEYPDEWREAASETASVLHLTAAELVELNGALHDVIGRYVDRGLVSNRRPGTAPVDISTSTIPLRLPLPGGEHG</sequence>
<evidence type="ECO:0000259" key="4">
    <source>
        <dbReference type="SMART" id="SM00418"/>
    </source>
</evidence>
<protein>
    <submittedName>
        <fullName evidence="5">ArsR family transcriptional regulator</fullName>
    </submittedName>
</protein>
<dbReference type="InterPro" id="IPR051081">
    <property type="entry name" value="HTH_MetalResp_TranReg"/>
</dbReference>
<dbReference type="PANTHER" id="PTHR33154">
    <property type="entry name" value="TRANSCRIPTIONAL REGULATOR, ARSR FAMILY"/>
    <property type="match status" value="1"/>
</dbReference>
<dbReference type="PANTHER" id="PTHR33154:SF33">
    <property type="entry name" value="TRANSCRIPTIONAL REPRESSOR SDPR"/>
    <property type="match status" value="1"/>
</dbReference>
<feature type="domain" description="HTH arsR-type" evidence="4">
    <location>
        <begin position="14"/>
        <end position="93"/>
    </location>
</feature>
<dbReference type="OrthoDB" id="7945987at2"/>
<dbReference type="GO" id="GO:0003700">
    <property type="term" value="F:DNA-binding transcription factor activity"/>
    <property type="evidence" value="ECO:0007669"/>
    <property type="project" value="InterPro"/>
</dbReference>
<dbReference type="InterPro" id="IPR001845">
    <property type="entry name" value="HTH_ArsR_DNA-bd_dom"/>
</dbReference>
<dbReference type="RefSeq" id="WP_106192919.1">
    <property type="nucleotide sequence ID" value="NZ_PVTF01000012.1"/>
</dbReference>
<dbReference type="InterPro" id="IPR036390">
    <property type="entry name" value="WH_DNA-bd_sf"/>
</dbReference>
<evidence type="ECO:0000313" key="6">
    <source>
        <dbReference type="Proteomes" id="UP000239494"/>
    </source>
</evidence>
<keyword evidence="2" id="KW-0238">DNA-binding</keyword>
<dbReference type="GO" id="GO:0003677">
    <property type="term" value="F:DNA binding"/>
    <property type="evidence" value="ECO:0007669"/>
    <property type="project" value="UniProtKB-KW"/>
</dbReference>
<dbReference type="Gene3D" id="1.10.10.10">
    <property type="entry name" value="Winged helix-like DNA-binding domain superfamily/Winged helix DNA-binding domain"/>
    <property type="match status" value="1"/>
</dbReference>
<dbReference type="Pfam" id="PF12840">
    <property type="entry name" value="HTH_20"/>
    <property type="match status" value="1"/>
</dbReference>
<keyword evidence="1" id="KW-0805">Transcription regulation</keyword>
<evidence type="ECO:0000313" key="5">
    <source>
        <dbReference type="EMBL" id="PRY36355.1"/>
    </source>
</evidence>
<keyword evidence="6" id="KW-1185">Reference proteome</keyword>
<dbReference type="SMART" id="SM00418">
    <property type="entry name" value="HTH_ARSR"/>
    <property type="match status" value="1"/>
</dbReference>
<dbReference type="CDD" id="cd00090">
    <property type="entry name" value="HTH_ARSR"/>
    <property type="match status" value="1"/>
</dbReference>
<dbReference type="SUPFAM" id="SSF46785">
    <property type="entry name" value="Winged helix' DNA-binding domain"/>
    <property type="match status" value="1"/>
</dbReference>
<dbReference type="Proteomes" id="UP000239494">
    <property type="component" value="Unassembled WGS sequence"/>
</dbReference>
<name>A0A2T0SSG4_9PSEU</name>
<keyword evidence="3" id="KW-0804">Transcription</keyword>
<evidence type="ECO:0000256" key="3">
    <source>
        <dbReference type="ARBA" id="ARBA00023163"/>
    </source>
</evidence>
<evidence type="ECO:0000256" key="1">
    <source>
        <dbReference type="ARBA" id="ARBA00023015"/>
    </source>
</evidence>
<evidence type="ECO:0000256" key="2">
    <source>
        <dbReference type="ARBA" id="ARBA00023125"/>
    </source>
</evidence>
<dbReference type="AlphaFoldDB" id="A0A2T0SSG4"/>
<dbReference type="InterPro" id="IPR036388">
    <property type="entry name" value="WH-like_DNA-bd_sf"/>
</dbReference>
<dbReference type="EMBL" id="PVTF01000012">
    <property type="protein sequence ID" value="PRY36355.1"/>
    <property type="molecule type" value="Genomic_DNA"/>
</dbReference>
<gene>
    <name evidence="5" type="ORF">CLV43_112283</name>
</gene>